<name>A0A8K0TMA3_9PEZI</name>
<accession>A0A8K0TMA3</accession>
<dbReference type="EMBL" id="JAGPXD010000003">
    <property type="protein sequence ID" value="KAH7362811.1"/>
    <property type="molecule type" value="Genomic_DNA"/>
</dbReference>
<organism evidence="1 2">
    <name type="scientific">Plectosphaerella cucumerina</name>
    <dbReference type="NCBI Taxonomy" id="40658"/>
    <lineage>
        <taxon>Eukaryota</taxon>
        <taxon>Fungi</taxon>
        <taxon>Dikarya</taxon>
        <taxon>Ascomycota</taxon>
        <taxon>Pezizomycotina</taxon>
        <taxon>Sordariomycetes</taxon>
        <taxon>Hypocreomycetidae</taxon>
        <taxon>Glomerellales</taxon>
        <taxon>Plectosphaerellaceae</taxon>
        <taxon>Plectosphaerella</taxon>
    </lineage>
</organism>
<evidence type="ECO:0000313" key="2">
    <source>
        <dbReference type="Proteomes" id="UP000813385"/>
    </source>
</evidence>
<dbReference type="Proteomes" id="UP000813385">
    <property type="component" value="Unassembled WGS sequence"/>
</dbReference>
<dbReference type="OrthoDB" id="3946009at2759"/>
<sequence length="752" mass="84138">METCLCHSISQLARQNDESRAGSLVSALNEHLSDLRALLCQSKTLAQSLRYRITPNTPRTSKVFDVDSIDLTTLDRLVAEFSSDVDKFWTTSSPLVHPDLRRRVASVVVFLLSKLDAESPLPVLVEALLPGQQSRQDFRLSGKKYVRIARKLGDLGAILWLPTSIPPSTYERYLNIDDEEAIGHLKQLAPDLGSYTNFLQHLVLGQLQEPSISHFNLFPEESDFVPTRDQLVLLFFALGGCDIPDAVLRSVRLPQRRWNAEGEIENKTAAEFGLPADNTQLFSTDGALEEIMRTSGSIFARSLDDGTLTWSLSPEMSVYLSKVVLPSTKERMGQVGLHLICYSCPPCYEGNDTWTKSMKSALWPVFMRSLHEYKVESANKISVIEALLYYCERGSVDIRHFALEEAKGLLKKSMPYYLQASVVLFRSILHRLDADFVKSEAVIRDFMFHGPRPETRRDKAVLGRLHISQVDNKIRCYDNDVSSFIYQWSAEQPMSSLDIEVMSRLQSAAARFFQSVGDFSMAKASLEQLMAFNTEARPLRTTARQLLVCRLADTYCEMGEYSMAMDILGPELGSLVPTDRTRRVVRRLLLALAEANIGLCRLEAAESVLAEVRNIIPATLDDLWDEQLHIRLLMAAARIVHMKPGSPTDAVATWSHVLQEVGHMSTLKAKGGFTAAMIRLSMAHAQLAAGDRDGARLSWATGTQILATEMCEFFIPIVPTKWLHRIATEVGELQGWSCCIKLPGGRPVLTLP</sequence>
<reference evidence="1" key="1">
    <citation type="journal article" date="2021" name="Nat. Commun.">
        <title>Genetic determinants of endophytism in the Arabidopsis root mycobiome.</title>
        <authorList>
            <person name="Mesny F."/>
            <person name="Miyauchi S."/>
            <person name="Thiergart T."/>
            <person name="Pickel B."/>
            <person name="Atanasova L."/>
            <person name="Karlsson M."/>
            <person name="Huettel B."/>
            <person name="Barry K.W."/>
            <person name="Haridas S."/>
            <person name="Chen C."/>
            <person name="Bauer D."/>
            <person name="Andreopoulos W."/>
            <person name="Pangilinan J."/>
            <person name="LaButti K."/>
            <person name="Riley R."/>
            <person name="Lipzen A."/>
            <person name="Clum A."/>
            <person name="Drula E."/>
            <person name="Henrissat B."/>
            <person name="Kohler A."/>
            <person name="Grigoriev I.V."/>
            <person name="Martin F.M."/>
            <person name="Hacquard S."/>
        </authorList>
    </citation>
    <scope>NUCLEOTIDE SEQUENCE</scope>
    <source>
        <strain evidence="1">MPI-CAGE-AT-0016</strain>
    </source>
</reference>
<proteinExistence type="predicted"/>
<keyword evidence="2" id="KW-1185">Reference proteome</keyword>
<comment type="caution">
    <text evidence="1">The sequence shown here is derived from an EMBL/GenBank/DDBJ whole genome shotgun (WGS) entry which is preliminary data.</text>
</comment>
<gene>
    <name evidence="1" type="ORF">B0T11DRAFT_241628</name>
</gene>
<protein>
    <submittedName>
        <fullName evidence="1">Uncharacterized protein</fullName>
    </submittedName>
</protein>
<dbReference type="AlphaFoldDB" id="A0A8K0TMA3"/>
<evidence type="ECO:0000313" key="1">
    <source>
        <dbReference type="EMBL" id="KAH7362811.1"/>
    </source>
</evidence>